<keyword evidence="1" id="KW-0812">Transmembrane</keyword>
<dbReference type="EMBL" id="MIGC01001746">
    <property type="protein sequence ID" value="PHJ22281.1"/>
    <property type="molecule type" value="Genomic_DNA"/>
</dbReference>
<gene>
    <name evidence="2" type="ORF">CSUI_003871</name>
</gene>
<reference evidence="2 3" key="1">
    <citation type="journal article" date="2017" name="Int. J. Parasitol.">
        <title>The genome of the protozoan parasite Cystoisospora suis and a reverse vaccinology approach to identify vaccine candidates.</title>
        <authorList>
            <person name="Palmieri N."/>
            <person name="Shrestha A."/>
            <person name="Ruttkowski B."/>
            <person name="Beck T."/>
            <person name="Vogl C."/>
            <person name="Tomley F."/>
            <person name="Blake D.P."/>
            <person name="Joachim A."/>
        </authorList>
    </citation>
    <scope>NUCLEOTIDE SEQUENCE [LARGE SCALE GENOMIC DNA]</scope>
    <source>
        <strain evidence="2 3">Wien I</strain>
    </source>
</reference>
<evidence type="ECO:0000313" key="3">
    <source>
        <dbReference type="Proteomes" id="UP000221165"/>
    </source>
</evidence>
<evidence type="ECO:0000256" key="1">
    <source>
        <dbReference type="SAM" id="Phobius"/>
    </source>
</evidence>
<keyword evidence="3" id="KW-1185">Reference proteome</keyword>
<dbReference type="RefSeq" id="XP_067923958.1">
    <property type="nucleotide sequence ID" value="XM_068064066.1"/>
</dbReference>
<organism evidence="2 3">
    <name type="scientific">Cystoisospora suis</name>
    <dbReference type="NCBI Taxonomy" id="483139"/>
    <lineage>
        <taxon>Eukaryota</taxon>
        <taxon>Sar</taxon>
        <taxon>Alveolata</taxon>
        <taxon>Apicomplexa</taxon>
        <taxon>Conoidasida</taxon>
        <taxon>Coccidia</taxon>
        <taxon>Eucoccidiorida</taxon>
        <taxon>Eimeriorina</taxon>
        <taxon>Sarcocystidae</taxon>
        <taxon>Cystoisospora</taxon>
    </lineage>
</organism>
<keyword evidence="1" id="KW-1133">Transmembrane helix</keyword>
<evidence type="ECO:0000313" key="2">
    <source>
        <dbReference type="EMBL" id="PHJ22281.1"/>
    </source>
</evidence>
<evidence type="ECO:0008006" key="4">
    <source>
        <dbReference type="Google" id="ProtNLM"/>
    </source>
</evidence>
<dbReference type="GeneID" id="94427277"/>
<accession>A0A2C6KE43</accession>
<dbReference type="VEuPathDB" id="ToxoDB:CSUI_003871"/>
<dbReference type="Proteomes" id="UP000221165">
    <property type="component" value="Unassembled WGS sequence"/>
</dbReference>
<dbReference type="AlphaFoldDB" id="A0A2C6KE43"/>
<comment type="caution">
    <text evidence="2">The sequence shown here is derived from an EMBL/GenBank/DDBJ whole genome shotgun (WGS) entry which is preliminary data.</text>
</comment>
<name>A0A2C6KE43_9APIC</name>
<feature type="transmembrane region" description="Helical" evidence="1">
    <location>
        <begin position="29"/>
        <end position="50"/>
    </location>
</feature>
<keyword evidence="1" id="KW-0472">Membrane</keyword>
<sequence length="149" mass="17096">MCVPMTIYVCLHFLWEPSSMFPILFSPRLFISFSFLLLSPLFVFFFVFLFQGARFGSSMELEGQGISLMSSSRIKTEKFELPSSMRQLTNGIMFCKKERCITSEEELSSRRILGLIIHATITKLHLTRNLLSQRSKAGVQTSPLSLRRT</sequence>
<proteinExistence type="predicted"/>
<protein>
    <recommendedName>
        <fullName evidence="4">Transmembrane protein</fullName>
    </recommendedName>
</protein>